<keyword evidence="3" id="KW-1185">Reference proteome</keyword>
<accession>A0A0H5SGJ5</accession>
<dbReference type="PANTHER" id="PTHR33877:SF2">
    <property type="entry name" value="OS07G0170200 PROTEIN"/>
    <property type="match status" value="1"/>
</dbReference>
<dbReference type="InterPro" id="IPR002711">
    <property type="entry name" value="HNH"/>
</dbReference>
<dbReference type="Gene3D" id="1.10.30.50">
    <property type="match status" value="1"/>
</dbReference>
<organism evidence="2 3">
    <name type="scientific">Herbinix hemicellulosilytica</name>
    <dbReference type="NCBI Taxonomy" id="1564487"/>
    <lineage>
        <taxon>Bacteria</taxon>
        <taxon>Bacillati</taxon>
        <taxon>Bacillota</taxon>
        <taxon>Clostridia</taxon>
        <taxon>Lachnospirales</taxon>
        <taxon>Lachnospiraceae</taxon>
        <taxon>Herbinix</taxon>
    </lineage>
</organism>
<dbReference type="InterPro" id="IPR055649">
    <property type="entry name" value="DUF7225"/>
</dbReference>
<name>A0A0H5SGJ5_HERHM</name>
<dbReference type="GO" id="GO:0003676">
    <property type="term" value="F:nucleic acid binding"/>
    <property type="evidence" value="ECO:0007669"/>
    <property type="project" value="InterPro"/>
</dbReference>
<protein>
    <recommendedName>
        <fullName evidence="1">HNH nuclease domain-containing protein</fullName>
    </recommendedName>
</protein>
<sequence>MRIKTYLKTNDIKLFICSYVFKEVNNQMSKKIDDQIIELANEMVDKFGTDYIIELREIYRILYQKYGTNEGSIIPTDYCYNRVNNGIQIDKKPAVFEYIERGHFRCLGVNYPYNGLIYHKPKQGDEIVVGKCIEGKRIIAPSEDYDLGILNTNKQCNNIEKDYSHKTKREPGMRLRFEVLKRDNFKCCACGASPAKDPSVDLHIDHVIPWSKGGETVLDNLQTLCSACNIGKSDMI</sequence>
<dbReference type="InterPro" id="IPR052892">
    <property type="entry name" value="NA-targeting_endonuclease"/>
</dbReference>
<feature type="domain" description="HNH nuclease" evidence="1">
    <location>
        <begin position="174"/>
        <end position="230"/>
    </location>
</feature>
<gene>
    <name evidence="2" type="ORF">HHT355_0723</name>
</gene>
<dbReference type="Pfam" id="PF01844">
    <property type="entry name" value="HNH"/>
    <property type="match status" value="1"/>
</dbReference>
<reference evidence="2 3" key="1">
    <citation type="submission" date="2015-06" db="EMBL/GenBank/DDBJ databases">
        <authorList>
            <person name="Wibberg Daniel"/>
        </authorList>
    </citation>
    <scope>NUCLEOTIDE SEQUENCE [LARGE SCALE GENOMIC DNA]</scope>
    <source>
        <strain evidence="2 3">T3/55T</strain>
    </source>
</reference>
<dbReference type="Proteomes" id="UP000236497">
    <property type="component" value="Unassembled WGS sequence"/>
</dbReference>
<dbReference type="GO" id="GO:0004519">
    <property type="term" value="F:endonuclease activity"/>
    <property type="evidence" value="ECO:0007669"/>
    <property type="project" value="InterPro"/>
</dbReference>
<dbReference type="GO" id="GO:0008270">
    <property type="term" value="F:zinc ion binding"/>
    <property type="evidence" value="ECO:0007669"/>
    <property type="project" value="InterPro"/>
</dbReference>
<dbReference type="CDD" id="cd00085">
    <property type="entry name" value="HNHc"/>
    <property type="match status" value="1"/>
</dbReference>
<dbReference type="Pfam" id="PF23870">
    <property type="entry name" value="DUF7225"/>
    <property type="match status" value="1"/>
</dbReference>
<dbReference type="PANTHER" id="PTHR33877">
    <property type="entry name" value="SLL1193 PROTEIN"/>
    <property type="match status" value="1"/>
</dbReference>
<dbReference type="EMBL" id="CVTD020000010">
    <property type="protein sequence ID" value="CRZ33926.1"/>
    <property type="molecule type" value="Genomic_DNA"/>
</dbReference>
<evidence type="ECO:0000313" key="3">
    <source>
        <dbReference type="Proteomes" id="UP000236497"/>
    </source>
</evidence>
<dbReference type="SMART" id="SM00507">
    <property type="entry name" value="HNHc"/>
    <property type="match status" value="1"/>
</dbReference>
<dbReference type="InterPro" id="IPR003615">
    <property type="entry name" value="HNH_nuc"/>
</dbReference>
<dbReference type="AlphaFoldDB" id="A0A0H5SGJ5"/>
<proteinExistence type="predicted"/>
<evidence type="ECO:0000259" key="1">
    <source>
        <dbReference type="SMART" id="SM00507"/>
    </source>
</evidence>
<evidence type="ECO:0000313" key="2">
    <source>
        <dbReference type="EMBL" id="CRZ33926.1"/>
    </source>
</evidence>